<evidence type="ECO:0000259" key="1">
    <source>
        <dbReference type="Pfam" id="PF01872"/>
    </source>
</evidence>
<dbReference type="InterPro" id="IPR002734">
    <property type="entry name" value="RibDG_C"/>
</dbReference>
<evidence type="ECO:0000313" key="3">
    <source>
        <dbReference type="Proteomes" id="UP001281447"/>
    </source>
</evidence>
<dbReference type="InterPro" id="IPR024072">
    <property type="entry name" value="DHFR-like_dom_sf"/>
</dbReference>
<dbReference type="Pfam" id="PF01872">
    <property type="entry name" value="RibD_C"/>
    <property type="match status" value="1"/>
</dbReference>
<proteinExistence type="predicted"/>
<dbReference type="EMBL" id="JAWDIP010000004">
    <property type="protein sequence ID" value="MDY0395973.1"/>
    <property type="molecule type" value="Genomic_DNA"/>
</dbReference>
<dbReference type="Gene3D" id="3.40.430.10">
    <property type="entry name" value="Dihydrofolate Reductase, subunit A"/>
    <property type="match status" value="1"/>
</dbReference>
<keyword evidence="3" id="KW-1185">Reference proteome</keyword>
<gene>
    <name evidence="2" type="ORF">RWE15_18320</name>
</gene>
<name>A0ABU5C9I9_9BACI</name>
<dbReference type="Proteomes" id="UP001281447">
    <property type="component" value="Unassembled WGS sequence"/>
</dbReference>
<sequence>MHHAFLEAQLVDQVTVYIAPKLFGGNSLSAVQGKVFGQREVDFQNLEVTTLGKDLKITVYGREEFTCLQESYKTLGVSGK</sequence>
<accession>A0ABU5C9I9</accession>
<organism evidence="2 3">
    <name type="scientific">Tigheibacillus halophilus</name>
    <dbReference type="NCBI Taxonomy" id="361280"/>
    <lineage>
        <taxon>Bacteria</taxon>
        <taxon>Bacillati</taxon>
        <taxon>Bacillota</taxon>
        <taxon>Bacilli</taxon>
        <taxon>Bacillales</taxon>
        <taxon>Bacillaceae</taxon>
        <taxon>Tigheibacillus</taxon>
    </lineage>
</organism>
<protein>
    <submittedName>
        <fullName evidence="2">Dihydrofolate reductase family protein</fullName>
    </submittedName>
</protein>
<comment type="caution">
    <text evidence="2">The sequence shown here is derived from an EMBL/GenBank/DDBJ whole genome shotgun (WGS) entry which is preliminary data.</text>
</comment>
<dbReference type="SUPFAM" id="SSF53597">
    <property type="entry name" value="Dihydrofolate reductase-like"/>
    <property type="match status" value="1"/>
</dbReference>
<evidence type="ECO:0000313" key="2">
    <source>
        <dbReference type="EMBL" id="MDY0395973.1"/>
    </source>
</evidence>
<reference evidence="2 3" key="1">
    <citation type="submission" date="2023-10" db="EMBL/GenBank/DDBJ databases">
        <title>Virgibacillus halophilus 5B73C genome.</title>
        <authorList>
            <person name="Miliotis G."/>
            <person name="Sengupta P."/>
            <person name="Hameed A."/>
            <person name="Chuvochina M."/>
            <person name="Mcdonagh F."/>
            <person name="Simpson A.C."/>
            <person name="Singh N.K."/>
            <person name="Rekha P.D."/>
            <person name="Raman K."/>
            <person name="Hugenholtz P."/>
            <person name="Venkateswaran K."/>
        </authorList>
    </citation>
    <scope>NUCLEOTIDE SEQUENCE [LARGE SCALE GENOMIC DNA]</scope>
    <source>
        <strain evidence="2 3">5B73C</strain>
    </source>
</reference>
<feature type="domain" description="Bacterial bifunctional deaminase-reductase C-terminal" evidence="1">
    <location>
        <begin position="2"/>
        <end position="56"/>
    </location>
</feature>